<evidence type="ECO:0000256" key="3">
    <source>
        <dbReference type="SAM" id="MobiDB-lite"/>
    </source>
</evidence>
<dbReference type="PROSITE" id="PS00463">
    <property type="entry name" value="ZN2_CY6_FUNGAL_1"/>
    <property type="match status" value="1"/>
</dbReference>
<evidence type="ECO:0000256" key="2">
    <source>
        <dbReference type="SAM" id="Coils"/>
    </source>
</evidence>
<feature type="region of interest" description="Disordered" evidence="3">
    <location>
        <begin position="626"/>
        <end position="651"/>
    </location>
</feature>
<dbReference type="SUPFAM" id="SSF57701">
    <property type="entry name" value="Zn2/Cys6 DNA-binding domain"/>
    <property type="match status" value="1"/>
</dbReference>
<dbReference type="InterPro" id="IPR001138">
    <property type="entry name" value="Zn2Cys6_DnaBD"/>
</dbReference>
<feature type="coiled-coil region" evidence="2">
    <location>
        <begin position="65"/>
        <end position="92"/>
    </location>
</feature>
<dbReference type="EMBL" id="JAAQHG020000023">
    <property type="protein sequence ID" value="KAL1584791.1"/>
    <property type="molecule type" value="Genomic_DNA"/>
</dbReference>
<proteinExistence type="predicted"/>
<dbReference type="PANTHER" id="PTHR47256">
    <property type="entry name" value="ZN(II)2CYS6 TRANSCRIPTION FACTOR (EUROFUNG)-RELATED"/>
    <property type="match status" value="1"/>
</dbReference>
<evidence type="ECO:0000256" key="1">
    <source>
        <dbReference type="ARBA" id="ARBA00023242"/>
    </source>
</evidence>
<dbReference type="GO" id="GO:0008270">
    <property type="term" value="F:zinc ion binding"/>
    <property type="evidence" value="ECO:0007669"/>
    <property type="project" value="InterPro"/>
</dbReference>
<dbReference type="CDD" id="cd12148">
    <property type="entry name" value="fungal_TF_MHR"/>
    <property type="match status" value="1"/>
</dbReference>
<dbReference type="InterPro" id="IPR053187">
    <property type="entry name" value="Notoamide_regulator"/>
</dbReference>
<accession>A0AB34KL13</accession>
<dbReference type="SMART" id="SM00066">
    <property type="entry name" value="GAL4"/>
    <property type="match status" value="1"/>
</dbReference>
<keyword evidence="2" id="KW-0175">Coiled coil</keyword>
<dbReference type="CDD" id="cd00067">
    <property type="entry name" value="GAL4"/>
    <property type="match status" value="1"/>
</dbReference>
<comment type="caution">
    <text evidence="5">The sequence shown here is derived from an EMBL/GenBank/DDBJ whole genome shotgun (WGS) entry which is preliminary data.</text>
</comment>
<evidence type="ECO:0000259" key="4">
    <source>
        <dbReference type="PROSITE" id="PS50048"/>
    </source>
</evidence>
<dbReference type="GO" id="GO:0000981">
    <property type="term" value="F:DNA-binding transcription factor activity, RNA polymerase II-specific"/>
    <property type="evidence" value="ECO:0007669"/>
    <property type="project" value="InterPro"/>
</dbReference>
<evidence type="ECO:0000313" key="5">
    <source>
        <dbReference type="EMBL" id="KAL1584791.1"/>
    </source>
</evidence>
<dbReference type="Pfam" id="PF00172">
    <property type="entry name" value="Zn_clus"/>
    <property type="match status" value="1"/>
</dbReference>
<dbReference type="PANTHER" id="PTHR47256:SF1">
    <property type="entry name" value="ZN(II)2CYS6 TRANSCRIPTION FACTOR (EUROFUNG)"/>
    <property type="match status" value="1"/>
</dbReference>
<dbReference type="Gene3D" id="4.10.240.10">
    <property type="entry name" value="Zn(2)-C6 fungal-type DNA-binding domain"/>
    <property type="match status" value="1"/>
</dbReference>
<dbReference type="Proteomes" id="UP000803884">
    <property type="component" value="Unassembled WGS sequence"/>
</dbReference>
<dbReference type="PROSITE" id="PS50048">
    <property type="entry name" value="ZN2_CY6_FUNGAL_2"/>
    <property type="match status" value="1"/>
</dbReference>
<gene>
    <name evidence="5" type="ORF">WHR41_06595</name>
</gene>
<dbReference type="RefSeq" id="XP_069227897.1">
    <property type="nucleotide sequence ID" value="XM_069375200.1"/>
</dbReference>
<reference evidence="5 6" key="1">
    <citation type="journal article" date="2020" name="Microbiol. Resour. Announc.">
        <title>Draft Genome Sequence of a Cladosporium Species Isolated from the Mesophotic Ascidian Didemnum maculosum.</title>
        <authorList>
            <person name="Gioti A."/>
            <person name="Siaperas R."/>
            <person name="Nikolaivits E."/>
            <person name="Le Goff G."/>
            <person name="Ouazzani J."/>
            <person name="Kotoulas G."/>
            <person name="Topakas E."/>
        </authorList>
    </citation>
    <scope>NUCLEOTIDE SEQUENCE [LARGE SCALE GENOMIC DNA]</scope>
    <source>
        <strain evidence="5 6">TM138-S3</strain>
    </source>
</reference>
<feature type="domain" description="Zn(2)-C6 fungal-type" evidence="4">
    <location>
        <begin position="25"/>
        <end position="55"/>
    </location>
</feature>
<organism evidence="5 6">
    <name type="scientific">Cladosporium halotolerans</name>
    <dbReference type="NCBI Taxonomy" id="1052096"/>
    <lineage>
        <taxon>Eukaryota</taxon>
        <taxon>Fungi</taxon>
        <taxon>Dikarya</taxon>
        <taxon>Ascomycota</taxon>
        <taxon>Pezizomycotina</taxon>
        <taxon>Dothideomycetes</taxon>
        <taxon>Dothideomycetidae</taxon>
        <taxon>Cladosporiales</taxon>
        <taxon>Cladosporiaceae</taxon>
        <taxon>Cladosporium</taxon>
    </lineage>
</organism>
<protein>
    <recommendedName>
        <fullName evidence="4">Zn(2)-C6 fungal-type domain-containing protein</fullName>
    </recommendedName>
</protein>
<evidence type="ECO:0000313" key="6">
    <source>
        <dbReference type="Proteomes" id="UP000803884"/>
    </source>
</evidence>
<keyword evidence="6" id="KW-1185">Reference proteome</keyword>
<sequence length="651" mass="72999">MEPGGGMSRHAPRTRATKKAQVRAACDQCRARKIGCDASRPACRHCRSHGVECVYATRYADETRQKAVRRENEALKKRLQEYQKLVDEIKSLPAEDALAILKSRSDGVNLIDSDRFNADWPQPRILARPPPSTPLIPLISDLQADLPLNFSKVYPKIVAFENPQSIAKGLLNPSGSHRLEDIMRMKLDLGASDSGKKLKAYLCDPRLQKLDISYWTDVPISSGYAAAVISHYLQTEHPSMALFDPGLFVGDLVGKRERFCSRLLVNAVLAYAIQAYEIFDSSAVDLHARFYSTATQLWDAETNRETFMNLAALKIMDYAGVTGGIDLEARRLTQLAEEMAETLRPSNIFAIANLVYQIPFPKPPLSLPIPGTYGFDLPWYMGSTFTSLCKLFVIAESALSHSGTKALGQVPFHIVEQAYGRLLQWAADLPSCCARSEVTPHHVMNMHVYYHCLVILLVRPWIGSNRLLASATLCTTPSAVFNASILQLKRIIILYQLHYPEARYHSWWNPAVITVSHAVLTASPVDPEWRFYLLICLKAYRQLALVYPFAAISYKAILTMAIAEGKLSGSKARDLYRQLFHGEGREKVRETRNLRVYMDLSHERKADRGGEAERLAGDFDRLSLVRDENPGRVDSAAEEQEEEWSGLQGDA</sequence>
<keyword evidence="1" id="KW-0539">Nucleus</keyword>
<dbReference type="InterPro" id="IPR036864">
    <property type="entry name" value="Zn2-C6_fun-type_DNA-bd_sf"/>
</dbReference>
<dbReference type="GeneID" id="96008038"/>
<dbReference type="AlphaFoldDB" id="A0AB34KL13"/>
<name>A0AB34KL13_9PEZI</name>